<evidence type="ECO:0000313" key="1">
    <source>
        <dbReference type="EMBL" id="SEJ91107.1"/>
    </source>
</evidence>
<name>A0A1H7CRC4_9RHOB</name>
<keyword evidence="2" id="KW-1185">Reference proteome</keyword>
<protein>
    <submittedName>
        <fullName evidence="1">Uncharacterized protein</fullName>
    </submittedName>
</protein>
<reference evidence="1 2" key="1">
    <citation type="submission" date="2016-10" db="EMBL/GenBank/DDBJ databases">
        <authorList>
            <person name="de Groot N.N."/>
        </authorList>
    </citation>
    <scope>NUCLEOTIDE SEQUENCE [LARGE SCALE GENOMIC DNA]</scope>
    <source>
        <strain evidence="1 2">DSM 29340</strain>
    </source>
</reference>
<gene>
    <name evidence="1" type="ORF">SAMN05444007_108223</name>
</gene>
<evidence type="ECO:0000313" key="2">
    <source>
        <dbReference type="Proteomes" id="UP000199379"/>
    </source>
</evidence>
<proteinExistence type="predicted"/>
<sequence>MMTLALAIIGAISIVSSLAFLAIMAFAEKRTPWPENHPEVQDDFRAAMERNRHVQERMGE</sequence>
<accession>A0A1H7CRC4</accession>
<dbReference type="Proteomes" id="UP000199379">
    <property type="component" value="Unassembled WGS sequence"/>
</dbReference>
<dbReference type="AlphaFoldDB" id="A0A1H7CRC4"/>
<dbReference type="EMBL" id="FNYD01000008">
    <property type="protein sequence ID" value="SEJ91107.1"/>
    <property type="molecule type" value="Genomic_DNA"/>
</dbReference>
<organism evidence="1 2">
    <name type="scientific">Cribrihabitans marinus</name>
    <dbReference type="NCBI Taxonomy" id="1227549"/>
    <lineage>
        <taxon>Bacteria</taxon>
        <taxon>Pseudomonadati</taxon>
        <taxon>Pseudomonadota</taxon>
        <taxon>Alphaproteobacteria</taxon>
        <taxon>Rhodobacterales</taxon>
        <taxon>Paracoccaceae</taxon>
        <taxon>Cribrihabitans</taxon>
    </lineage>
</organism>
<dbReference type="STRING" id="1227549.SAMN05444007_108223"/>
<dbReference type="RefSeq" id="WP_092368606.1">
    <property type="nucleotide sequence ID" value="NZ_BMGV01000008.1"/>
</dbReference>